<feature type="transmembrane region" description="Helical" evidence="1">
    <location>
        <begin position="20"/>
        <end position="42"/>
    </location>
</feature>
<sequence length="173" mass="19426">MRRRGKASWCPSDRKKAFTLLELLLAMAIGAVLIALLSQILFSGLNGAAAFAGRINRENDVSFALNSMVDELLGADSIYRIGENYVQFYVREPGEEGHKVVSYIFEGDKLSRFADHSHIKYPINRLNVKQGTQTVILRHVDGLSFEKRDTCLVIRLRCGGESKRVVAFRGSYE</sequence>
<keyword evidence="1" id="KW-0812">Transmembrane</keyword>
<reference evidence="2 3" key="1">
    <citation type="submission" date="2024-04" db="EMBL/GenBank/DDBJ databases">
        <title>Human intestinal bacterial collection.</title>
        <authorList>
            <person name="Pauvert C."/>
            <person name="Hitch T.C.A."/>
            <person name="Clavel T."/>
        </authorList>
    </citation>
    <scope>NUCLEOTIDE SEQUENCE [LARGE SCALE GENOMIC DNA]</scope>
    <source>
        <strain evidence="2 3">CLA-SR-H026</strain>
    </source>
</reference>
<comment type="caution">
    <text evidence="2">The sequence shown here is derived from an EMBL/GenBank/DDBJ whole genome shotgun (WGS) entry which is preliminary data.</text>
</comment>
<gene>
    <name evidence="2" type="ORF">AAA081_00530</name>
</gene>
<keyword evidence="1" id="KW-0472">Membrane</keyword>
<accession>A0ABV1J3N9</accession>
<evidence type="ECO:0000313" key="3">
    <source>
        <dbReference type="Proteomes" id="UP001481872"/>
    </source>
</evidence>
<keyword evidence="1" id="KW-1133">Transmembrane helix</keyword>
<dbReference type="InterPro" id="IPR012902">
    <property type="entry name" value="N_methyl_site"/>
</dbReference>
<organism evidence="2 3">
    <name type="scientific">Aedoeadaptatus acetigenes</name>
    <dbReference type="NCBI Taxonomy" id="2981723"/>
    <lineage>
        <taxon>Bacteria</taxon>
        <taxon>Bacillati</taxon>
        <taxon>Bacillota</taxon>
        <taxon>Tissierellia</taxon>
        <taxon>Tissierellales</taxon>
        <taxon>Peptoniphilaceae</taxon>
        <taxon>Aedoeadaptatus</taxon>
    </lineage>
</organism>
<keyword evidence="3" id="KW-1185">Reference proteome</keyword>
<name>A0ABV1J3N9_9FIRM</name>
<dbReference type="NCBIfam" id="TIGR02532">
    <property type="entry name" value="IV_pilin_GFxxxE"/>
    <property type="match status" value="1"/>
</dbReference>
<evidence type="ECO:0000313" key="2">
    <source>
        <dbReference type="EMBL" id="MEQ3352791.1"/>
    </source>
</evidence>
<evidence type="ECO:0000256" key="1">
    <source>
        <dbReference type="SAM" id="Phobius"/>
    </source>
</evidence>
<dbReference type="Pfam" id="PF07963">
    <property type="entry name" value="N_methyl"/>
    <property type="match status" value="1"/>
</dbReference>
<proteinExistence type="predicted"/>
<dbReference type="EMBL" id="JBBNPS010000001">
    <property type="protein sequence ID" value="MEQ3352791.1"/>
    <property type="molecule type" value="Genomic_DNA"/>
</dbReference>
<dbReference type="RefSeq" id="WP_349053222.1">
    <property type="nucleotide sequence ID" value="NZ_JBBNPS010000001.1"/>
</dbReference>
<dbReference type="Proteomes" id="UP001481872">
    <property type="component" value="Unassembled WGS sequence"/>
</dbReference>
<protein>
    <submittedName>
        <fullName evidence="2">Prepilin-type N-terminal cleavage/methylation domain-containing protein</fullName>
    </submittedName>
</protein>